<evidence type="ECO:0000256" key="1">
    <source>
        <dbReference type="SAM" id="MobiDB-lite"/>
    </source>
</evidence>
<sequence length="209" mass="23079">MNGSHCCMDRGADDDSDLCPTCFGRDHLMEVLSEHPYMNYSFMPQEERVARLAQLCPQDDAGLPPSVQMVHLGHSNRCGDVLSLAAPASHFRDEEEAQPSQASESGSFSFQSTVGEPGDGSMRDVRCVVLRQLQLELPLREVSASGSAFFRSRQAPIPFSVPEGVACLLAGPNGIVMSLHRQFAIWLSCTSESRQAWTICQRLKLLWLH</sequence>
<feature type="compositionally biased region" description="Low complexity" evidence="1">
    <location>
        <begin position="98"/>
        <end position="107"/>
    </location>
</feature>
<proteinExistence type="predicted"/>
<evidence type="ECO:0000313" key="2">
    <source>
        <dbReference type="EMBL" id="MEQ2165807.1"/>
    </source>
</evidence>
<protein>
    <submittedName>
        <fullName evidence="2">Uncharacterized protein</fullName>
    </submittedName>
</protein>
<evidence type="ECO:0000313" key="3">
    <source>
        <dbReference type="Proteomes" id="UP001476798"/>
    </source>
</evidence>
<gene>
    <name evidence="2" type="ORF">GOODEAATRI_020961</name>
</gene>
<accession>A0ABV0N6F5</accession>
<dbReference type="EMBL" id="JAHRIO010021988">
    <property type="protein sequence ID" value="MEQ2165807.1"/>
    <property type="molecule type" value="Genomic_DNA"/>
</dbReference>
<organism evidence="2 3">
    <name type="scientific">Goodea atripinnis</name>
    <dbReference type="NCBI Taxonomy" id="208336"/>
    <lineage>
        <taxon>Eukaryota</taxon>
        <taxon>Metazoa</taxon>
        <taxon>Chordata</taxon>
        <taxon>Craniata</taxon>
        <taxon>Vertebrata</taxon>
        <taxon>Euteleostomi</taxon>
        <taxon>Actinopterygii</taxon>
        <taxon>Neopterygii</taxon>
        <taxon>Teleostei</taxon>
        <taxon>Neoteleostei</taxon>
        <taxon>Acanthomorphata</taxon>
        <taxon>Ovalentaria</taxon>
        <taxon>Atherinomorphae</taxon>
        <taxon>Cyprinodontiformes</taxon>
        <taxon>Goodeidae</taxon>
        <taxon>Goodea</taxon>
    </lineage>
</organism>
<keyword evidence="3" id="KW-1185">Reference proteome</keyword>
<comment type="caution">
    <text evidence="2">The sequence shown here is derived from an EMBL/GenBank/DDBJ whole genome shotgun (WGS) entry which is preliminary data.</text>
</comment>
<reference evidence="2 3" key="1">
    <citation type="submission" date="2021-06" db="EMBL/GenBank/DDBJ databases">
        <authorList>
            <person name="Palmer J.M."/>
        </authorList>
    </citation>
    <scope>NUCLEOTIDE SEQUENCE [LARGE SCALE GENOMIC DNA]</scope>
    <source>
        <strain evidence="2 3">GA_2019</strain>
        <tissue evidence="2">Muscle</tissue>
    </source>
</reference>
<feature type="region of interest" description="Disordered" evidence="1">
    <location>
        <begin position="89"/>
        <end position="119"/>
    </location>
</feature>
<name>A0ABV0N6F5_9TELE</name>
<dbReference type="Proteomes" id="UP001476798">
    <property type="component" value="Unassembled WGS sequence"/>
</dbReference>